<evidence type="ECO:0000313" key="1">
    <source>
        <dbReference type="EMBL" id="MEJ2901732.1"/>
    </source>
</evidence>
<gene>
    <name evidence="1" type="ORF">WAE58_04830</name>
</gene>
<name>A0ABU8NHS8_9SPHI</name>
<evidence type="ECO:0008006" key="3">
    <source>
        <dbReference type="Google" id="ProtNLM"/>
    </source>
</evidence>
<proteinExistence type="predicted"/>
<comment type="caution">
    <text evidence="1">The sequence shown here is derived from an EMBL/GenBank/DDBJ whole genome shotgun (WGS) entry which is preliminary data.</text>
</comment>
<dbReference type="EMBL" id="JBBEUB010000001">
    <property type="protein sequence ID" value="MEJ2901732.1"/>
    <property type="molecule type" value="Genomic_DNA"/>
</dbReference>
<sequence length="130" mass="14815">MSDFFLANFGYQFKNNMETTVMNFFPALEAGFDPKNYSYAKEYIPLGTYAAKLDFMLWSKSGLTINCFFTLLDSGKKMSLSVYRKAANQGRYLAGEIEVRYLNFGTLVELTIEANELGKPILSDMVLKKH</sequence>
<accession>A0ABU8NHS8</accession>
<protein>
    <recommendedName>
        <fullName evidence="3">RecJ OB domain-containing protein</fullName>
    </recommendedName>
</protein>
<dbReference type="RefSeq" id="WP_337715603.1">
    <property type="nucleotide sequence ID" value="NZ_JBBEUB010000001.1"/>
</dbReference>
<dbReference type="Proteomes" id="UP001378956">
    <property type="component" value="Unassembled WGS sequence"/>
</dbReference>
<organism evidence="1 2">
    <name type="scientific">Pedobacter panaciterrae</name>
    <dbReference type="NCBI Taxonomy" id="363849"/>
    <lineage>
        <taxon>Bacteria</taxon>
        <taxon>Pseudomonadati</taxon>
        <taxon>Bacteroidota</taxon>
        <taxon>Sphingobacteriia</taxon>
        <taxon>Sphingobacteriales</taxon>
        <taxon>Sphingobacteriaceae</taxon>
        <taxon>Pedobacter</taxon>
    </lineage>
</organism>
<keyword evidence="2" id="KW-1185">Reference proteome</keyword>
<reference evidence="1 2" key="1">
    <citation type="submission" date="2024-03" db="EMBL/GenBank/DDBJ databases">
        <title>Sequence of Lycoming College Course Isolates.</title>
        <authorList>
            <person name="Plotts O."/>
            <person name="Newman J."/>
        </authorList>
    </citation>
    <scope>NUCLEOTIDE SEQUENCE [LARGE SCALE GENOMIC DNA]</scope>
    <source>
        <strain evidence="1 2">CJB-3</strain>
    </source>
</reference>
<evidence type="ECO:0000313" key="2">
    <source>
        <dbReference type="Proteomes" id="UP001378956"/>
    </source>
</evidence>